<sequence>MSMIAKTERNKQADVVLAFWELAGSARWFTQNDAFDANVRQHFSEQHFAAARGDYAHWMARAEDALALLILLDQFPRNAFRGSAHAYATDGLALRYAKQALEQGFDQQVSPQLRLFFYLPFGHAEASREQARAMQLIAALDDAENTRWAAEHEQIIQRFGRFPHRNTVLGRETTAEEQQFLDAGGFAG</sequence>
<protein>
    <submittedName>
        <fullName evidence="1">DUF924 family protein</fullName>
    </submittedName>
</protein>
<keyword evidence="2" id="KW-1185">Reference proteome</keyword>
<evidence type="ECO:0000313" key="1">
    <source>
        <dbReference type="EMBL" id="MCC8624029.1"/>
    </source>
</evidence>
<dbReference type="SUPFAM" id="SSF48452">
    <property type="entry name" value="TPR-like"/>
    <property type="match status" value="1"/>
</dbReference>
<dbReference type="Proteomes" id="UP001430544">
    <property type="component" value="Unassembled WGS sequence"/>
</dbReference>
<accession>A0ABS8LE52</accession>
<proteinExistence type="predicted"/>
<dbReference type="EMBL" id="JAJIUN010000085">
    <property type="protein sequence ID" value="MCC8624029.1"/>
    <property type="molecule type" value="Genomic_DNA"/>
</dbReference>
<dbReference type="Gene3D" id="1.20.58.320">
    <property type="entry name" value="TPR-like"/>
    <property type="match status" value="1"/>
</dbReference>
<dbReference type="RefSeq" id="WP_173425535.1">
    <property type="nucleotide sequence ID" value="NZ_CP018470.1"/>
</dbReference>
<dbReference type="InterPro" id="IPR010323">
    <property type="entry name" value="DUF924"/>
</dbReference>
<dbReference type="InterPro" id="IPR011990">
    <property type="entry name" value="TPR-like_helical_dom_sf"/>
</dbReference>
<evidence type="ECO:0000313" key="2">
    <source>
        <dbReference type="Proteomes" id="UP001430544"/>
    </source>
</evidence>
<reference evidence="1" key="1">
    <citation type="submission" date="2021-11" db="EMBL/GenBank/DDBJ databases">
        <title>Genome resources and taxonomic validation of 89 Xanthomonas strains.</title>
        <authorList>
            <person name="Tambong J.T."/>
        </authorList>
    </citation>
    <scope>NUCLEOTIDE SEQUENCE</scope>
    <source>
        <strain evidence="1">Bv 5-4A</strain>
    </source>
</reference>
<organism evidence="1 2">
    <name type="scientific">Xanthomonas vesicatoria</name>
    <dbReference type="NCBI Taxonomy" id="56460"/>
    <lineage>
        <taxon>Bacteria</taxon>
        <taxon>Pseudomonadati</taxon>
        <taxon>Pseudomonadota</taxon>
        <taxon>Gammaproteobacteria</taxon>
        <taxon>Lysobacterales</taxon>
        <taxon>Lysobacteraceae</taxon>
        <taxon>Xanthomonas</taxon>
    </lineage>
</organism>
<comment type="caution">
    <text evidence="1">The sequence shown here is derived from an EMBL/GenBank/DDBJ whole genome shotgun (WGS) entry which is preliminary data.</text>
</comment>
<dbReference type="Pfam" id="PF06041">
    <property type="entry name" value="DUF924"/>
    <property type="match status" value="1"/>
</dbReference>
<dbReference type="Gene3D" id="1.25.40.10">
    <property type="entry name" value="Tetratricopeptide repeat domain"/>
    <property type="match status" value="1"/>
</dbReference>
<gene>
    <name evidence="1" type="ORF">LN473_19000</name>
</gene>
<name>A0ABS8LE52_9XANT</name>